<evidence type="ECO:0000256" key="5">
    <source>
        <dbReference type="ARBA" id="ARBA00023136"/>
    </source>
</evidence>
<dbReference type="Gene3D" id="1.20.1260.100">
    <property type="entry name" value="TspO/MBR protein"/>
    <property type="match status" value="1"/>
</dbReference>
<keyword evidence="3 6" id="KW-0812">Transmembrane</keyword>
<keyword evidence="5 6" id="KW-0472">Membrane</keyword>
<evidence type="ECO:0000256" key="6">
    <source>
        <dbReference type="SAM" id="Phobius"/>
    </source>
</evidence>
<reference evidence="8" key="1">
    <citation type="submission" date="2017-09" db="EMBL/GenBank/DDBJ databases">
        <authorList>
            <person name="Varghese N."/>
            <person name="Submissions S."/>
        </authorList>
    </citation>
    <scope>NUCLEOTIDE SEQUENCE [LARGE SCALE GENOMIC DNA]</scope>
    <source>
        <strain evidence="8">CGMCC 1.12461</strain>
    </source>
</reference>
<dbReference type="InterPro" id="IPR004307">
    <property type="entry name" value="TspO_MBR"/>
</dbReference>
<feature type="transmembrane region" description="Helical" evidence="6">
    <location>
        <begin position="136"/>
        <end position="157"/>
    </location>
</feature>
<keyword evidence="8" id="KW-1185">Reference proteome</keyword>
<dbReference type="Proteomes" id="UP000219353">
    <property type="component" value="Unassembled WGS sequence"/>
</dbReference>
<dbReference type="PIRSF" id="PIRSF005859">
    <property type="entry name" value="PBR"/>
    <property type="match status" value="1"/>
</dbReference>
<dbReference type="InterPro" id="IPR038330">
    <property type="entry name" value="TspO/MBR-related_sf"/>
</dbReference>
<dbReference type="GO" id="GO:0016020">
    <property type="term" value="C:membrane"/>
    <property type="evidence" value="ECO:0007669"/>
    <property type="project" value="UniProtKB-SubCell"/>
</dbReference>
<dbReference type="AlphaFoldDB" id="A0A285JFE3"/>
<accession>A0A285JFE3</accession>
<dbReference type="FunFam" id="1.20.1260.100:FF:000001">
    <property type="entry name" value="translocator protein 2"/>
    <property type="match status" value="1"/>
</dbReference>
<evidence type="ECO:0000256" key="4">
    <source>
        <dbReference type="ARBA" id="ARBA00022989"/>
    </source>
</evidence>
<gene>
    <name evidence="7" type="ORF">SAMN06297280_3539</name>
</gene>
<dbReference type="GO" id="GO:0033013">
    <property type="term" value="P:tetrapyrrole metabolic process"/>
    <property type="evidence" value="ECO:0007669"/>
    <property type="project" value="UniProtKB-ARBA"/>
</dbReference>
<evidence type="ECO:0000313" key="8">
    <source>
        <dbReference type="Proteomes" id="UP000219353"/>
    </source>
</evidence>
<evidence type="ECO:0000313" key="7">
    <source>
        <dbReference type="EMBL" id="SNY58992.1"/>
    </source>
</evidence>
<evidence type="ECO:0000256" key="3">
    <source>
        <dbReference type="ARBA" id="ARBA00022692"/>
    </source>
</evidence>
<evidence type="ECO:0000256" key="2">
    <source>
        <dbReference type="ARBA" id="ARBA00007524"/>
    </source>
</evidence>
<protein>
    <submittedName>
        <fullName evidence="7">TspO and MBR related proteins</fullName>
    </submittedName>
</protein>
<dbReference type="CDD" id="cd15904">
    <property type="entry name" value="TSPO_MBR"/>
    <property type="match status" value="1"/>
</dbReference>
<dbReference type="PANTHER" id="PTHR10057">
    <property type="entry name" value="PERIPHERAL-TYPE BENZODIAZEPINE RECEPTOR"/>
    <property type="match status" value="1"/>
</dbReference>
<feature type="transmembrane region" description="Helical" evidence="6">
    <location>
        <begin position="108"/>
        <end position="129"/>
    </location>
</feature>
<feature type="transmembrane region" description="Helical" evidence="6">
    <location>
        <begin position="84"/>
        <end position="102"/>
    </location>
</feature>
<sequence>MTMHLTILLRQGLMLLTLLALTYLAAGIGALGSINAAGFYRDLQLPGFAPPAWLFGPVWTLLYTLMAVAAWLVWRSTKQYQTALWLYFGQLVVNALWSWLFFAWYQGALAFLNIMLLLPLIIATALCFWRHNKLAGLLLVPYLLWVSFAAVLNFSIWQLNPGLL</sequence>
<dbReference type="PANTHER" id="PTHR10057:SF0">
    <property type="entry name" value="TRANSLOCATOR PROTEIN"/>
    <property type="match status" value="1"/>
</dbReference>
<proteinExistence type="inferred from homology"/>
<evidence type="ECO:0000256" key="1">
    <source>
        <dbReference type="ARBA" id="ARBA00004141"/>
    </source>
</evidence>
<name>A0A285JFE3_9GAMM</name>
<comment type="subcellular location">
    <subcellularLocation>
        <location evidence="1">Membrane</location>
        <topology evidence="1">Multi-pass membrane protein</topology>
    </subcellularLocation>
</comment>
<dbReference type="Pfam" id="PF03073">
    <property type="entry name" value="TspO_MBR"/>
    <property type="match status" value="1"/>
</dbReference>
<comment type="similarity">
    <text evidence="2">Belongs to the TspO/BZRP family.</text>
</comment>
<feature type="transmembrane region" description="Helical" evidence="6">
    <location>
        <begin position="52"/>
        <end position="72"/>
    </location>
</feature>
<dbReference type="EMBL" id="OBEB01000008">
    <property type="protein sequence ID" value="SNY58992.1"/>
    <property type="molecule type" value="Genomic_DNA"/>
</dbReference>
<keyword evidence="4 6" id="KW-1133">Transmembrane helix</keyword>
<organism evidence="7 8">
    <name type="scientific">Arsukibacterium tuosuense</name>
    <dbReference type="NCBI Taxonomy" id="1323745"/>
    <lineage>
        <taxon>Bacteria</taxon>
        <taxon>Pseudomonadati</taxon>
        <taxon>Pseudomonadota</taxon>
        <taxon>Gammaproteobacteria</taxon>
        <taxon>Chromatiales</taxon>
        <taxon>Chromatiaceae</taxon>
        <taxon>Arsukibacterium</taxon>
    </lineage>
</organism>